<reference evidence="2 3" key="1">
    <citation type="journal article" date="2019" name="Front. Microbiol.">
        <title>Genomes of Neutrophilic Sulfur-Oxidizing Chemolithoautotrophs Representing 9 Proteobacterial Species From 8 Genera.</title>
        <authorList>
            <person name="Watanabe T."/>
            <person name="Kojima H."/>
            <person name="Umezawa K."/>
            <person name="Hori C."/>
            <person name="Takasuka T.E."/>
            <person name="Kato Y."/>
            <person name="Fukui M."/>
        </authorList>
    </citation>
    <scope>NUCLEOTIDE SEQUENCE [LARGE SCALE GENOMIC DNA]</scope>
    <source>
        <strain evidence="2 3">TTN</strain>
    </source>
</reference>
<keyword evidence="3" id="KW-1185">Reference proteome</keyword>
<dbReference type="Proteomes" id="UP000286806">
    <property type="component" value="Unassembled WGS sequence"/>
</dbReference>
<organism evidence="2 3">
    <name type="scientific">Sulfuriferula multivorans</name>
    <dbReference type="NCBI Taxonomy" id="1559896"/>
    <lineage>
        <taxon>Bacteria</taxon>
        <taxon>Pseudomonadati</taxon>
        <taxon>Pseudomonadota</taxon>
        <taxon>Betaproteobacteria</taxon>
        <taxon>Nitrosomonadales</taxon>
        <taxon>Sulfuricellaceae</taxon>
        <taxon>Sulfuriferula</taxon>
    </lineage>
</organism>
<proteinExistence type="predicted"/>
<evidence type="ECO:0000256" key="1">
    <source>
        <dbReference type="SAM" id="Phobius"/>
    </source>
</evidence>
<feature type="transmembrane region" description="Helical" evidence="1">
    <location>
        <begin position="21"/>
        <end position="44"/>
    </location>
</feature>
<protein>
    <submittedName>
        <fullName evidence="2">MSHA biogenesis protein MshI</fullName>
    </submittedName>
</protein>
<evidence type="ECO:0000313" key="2">
    <source>
        <dbReference type="EMBL" id="GBL44629.1"/>
    </source>
</evidence>
<comment type="caution">
    <text evidence="2">The sequence shown here is derived from an EMBL/GenBank/DDBJ whole genome shotgun (WGS) entry which is preliminary data.</text>
</comment>
<name>A0A401JAH3_9PROT</name>
<keyword evidence="1" id="KW-0472">Membrane</keyword>
<dbReference type="OrthoDB" id="5405677at2"/>
<keyword evidence="1" id="KW-0812">Transmembrane</keyword>
<dbReference type="RefSeq" id="WP_124703465.1">
    <property type="nucleotide sequence ID" value="NZ_BGOW01000002.1"/>
</dbReference>
<dbReference type="EMBL" id="BGOW01000002">
    <property type="protein sequence ID" value="GBL44629.1"/>
    <property type="molecule type" value="Genomic_DNA"/>
</dbReference>
<accession>A0A401JAH3</accession>
<sequence>MSQQINLYNPLFRKQEKYFSTVTMMQALGLILLGSLLVYGYAWYRTAGLEQRSVQTEKSFQATQVQLAQASASFGPRQPSKLLQDEVVQMDNDVKARHQIIELLGKGELGNTQGFSEYLRALSRQTLSGLWITGFHVTGLGSDMAINGRTLQAELVPVFINHLKKEPVLAGKTFSMLEMRLPEAEKTADGKPAPLPPYIEFSLSKAKAEPAK</sequence>
<gene>
    <name evidence="2" type="ORF">SFMTTN_0429</name>
</gene>
<keyword evidence="1" id="KW-1133">Transmembrane helix</keyword>
<dbReference type="AlphaFoldDB" id="A0A401JAH3"/>
<evidence type="ECO:0000313" key="3">
    <source>
        <dbReference type="Proteomes" id="UP000286806"/>
    </source>
</evidence>